<dbReference type="OrthoDB" id="1931120at2"/>
<dbReference type="PROSITE" id="PS50109">
    <property type="entry name" value="HIS_KIN"/>
    <property type="match status" value="1"/>
</dbReference>
<dbReference type="InterPro" id="IPR003661">
    <property type="entry name" value="HisK_dim/P_dom"/>
</dbReference>
<evidence type="ECO:0000256" key="5">
    <source>
        <dbReference type="ARBA" id="ARBA00022741"/>
    </source>
</evidence>
<dbReference type="InterPro" id="IPR036890">
    <property type="entry name" value="HATPase_C_sf"/>
</dbReference>
<dbReference type="InterPro" id="IPR004358">
    <property type="entry name" value="Sig_transdc_His_kin-like_C"/>
</dbReference>
<keyword evidence="9" id="KW-0472">Membrane</keyword>
<dbReference type="InterPro" id="IPR005467">
    <property type="entry name" value="His_kinase_dom"/>
</dbReference>
<dbReference type="GO" id="GO:0030295">
    <property type="term" value="F:protein kinase activator activity"/>
    <property type="evidence" value="ECO:0007669"/>
    <property type="project" value="TreeGrafter"/>
</dbReference>
<evidence type="ECO:0000256" key="9">
    <source>
        <dbReference type="SAM" id="Phobius"/>
    </source>
</evidence>
<evidence type="ECO:0000256" key="1">
    <source>
        <dbReference type="ARBA" id="ARBA00000085"/>
    </source>
</evidence>
<evidence type="ECO:0000256" key="4">
    <source>
        <dbReference type="ARBA" id="ARBA00022679"/>
    </source>
</evidence>
<dbReference type="Proteomes" id="UP000199672">
    <property type="component" value="Unassembled WGS sequence"/>
</dbReference>
<dbReference type="InterPro" id="IPR003594">
    <property type="entry name" value="HATPase_dom"/>
</dbReference>
<keyword evidence="9" id="KW-1133">Transmembrane helix</keyword>
<name>A0A1I1SKM3_9FLAO</name>
<dbReference type="PRINTS" id="PR00344">
    <property type="entry name" value="BCTRLSENSOR"/>
</dbReference>
<organism evidence="11 12">
    <name type="scientific">Flavobacterium phragmitis</name>
    <dbReference type="NCBI Taxonomy" id="739143"/>
    <lineage>
        <taxon>Bacteria</taxon>
        <taxon>Pseudomonadati</taxon>
        <taxon>Bacteroidota</taxon>
        <taxon>Flavobacteriia</taxon>
        <taxon>Flavobacteriales</taxon>
        <taxon>Flavobacteriaceae</taxon>
        <taxon>Flavobacterium</taxon>
    </lineage>
</organism>
<dbReference type="RefSeq" id="WP_091495094.1">
    <property type="nucleotide sequence ID" value="NZ_FOMH01000008.1"/>
</dbReference>
<dbReference type="GO" id="GO:0000156">
    <property type="term" value="F:phosphorelay response regulator activity"/>
    <property type="evidence" value="ECO:0007669"/>
    <property type="project" value="TreeGrafter"/>
</dbReference>
<reference evidence="12" key="1">
    <citation type="submission" date="2016-10" db="EMBL/GenBank/DDBJ databases">
        <authorList>
            <person name="Varghese N."/>
            <person name="Submissions S."/>
        </authorList>
    </citation>
    <scope>NUCLEOTIDE SEQUENCE [LARGE SCALE GENOMIC DNA]</scope>
    <source>
        <strain evidence="12">CGMCC 1.10370</strain>
    </source>
</reference>
<keyword evidence="12" id="KW-1185">Reference proteome</keyword>
<keyword evidence="4" id="KW-0808">Transferase</keyword>
<dbReference type="PANTHER" id="PTHR42878:SF7">
    <property type="entry name" value="SENSOR HISTIDINE KINASE GLRK"/>
    <property type="match status" value="1"/>
</dbReference>
<dbReference type="EMBL" id="FOMH01000008">
    <property type="protein sequence ID" value="SFD47029.1"/>
    <property type="molecule type" value="Genomic_DNA"/>
</dbReference>
<keyword evidence="7" id="KW-0067">ATP-binding</keyword>
<dbReference type="SMART" id="SM00388">
    <property type="entry name" value="HisKA"/>
    <property type="match status" value="1"/>
</dbReference>
<dbReference type="EC" id="2.7.13.3" evidence="2"/>
<comment type="catalytic activity">
    <reaction evidence="1">
        <text>ATP + protein L-histidine = ADP + protein N-phospho-L-histidine.</text>
        <dbReference type="EC" id="2.7.13.3"/>
    </reaction>
</comment>
<feature type="domain" description="Histidine kinase" evidence="10">
    <location>
        <begin position="231"/>
        <end position="445"/>
    </location>
</feature>
<evidence type="ECO:0000313" key="12">
    <source>
        <dbReference type="Proteomes" id="UP000199672"/>
    </source>
</evidence>
<evidence type="ECO:0000256" key="2">
    <source>
        <dbReference type="ARBA" id="ARBA00012438"/>
    </source>
</evidence>
<dbReference type="InterPro" id="IPR036097">
    <property type="entry name" value="HisK_dim/P_sf"/>
</dbReference>
<dbReference type="GO" id="GO:0000155">
    <property type="term" value="F:phosphorelay sensor kinase activity"/>
    <property type="evidence" value="ECO:0007669"/>
    <property type="project" value="InterPro"/>
</dbReference>
<dbReference type="PANTHER" id="PTHR42878">
    <property type="entry name" value="TWO-COMPONENT HISTIDINE KINASE"/>
    <property type="match status" value="1"/>
</dbReference>
<dbReference type="Gene3D" id="3.30.565.10">
    <property type="entry name" value="Histidine kinase-like ATPase, C-terminal domain"/>
    <property type="match status" value="1"/>
</dbReference>
<keyword evidence="9" id="KW-0812">Transmembrane</keyword>
<keyword evidence="8" id="KW-0902">Two-component regulatory system</keyword>
<dbReference type="GO" id="GO:0005524">
    <property type="term" value="F:ATP binding"/>
    <property type="evidence" value="ECO:0007669"/>
    <property type="project" value="UniProtKB-KW"/>
</dbReference>
<dbReference type="AlphaFoldDB" id="A0A1I1SKM3"/>
<evidence type="ECO:0000256" key="3">
    <source>
        <dbReference type="ARBA" id="ARBA00022553"/>
    </source>
</evidence>
<dbReference type="SUPFAM" id="SSF47384">
    <property type="entry name" value="Homodimeric domain of signal transducing histidine kinase"/>
    <property type="match status" value="1"/>
</dbReference>
<dbReference type="InterPro" id="IPR050351">
    <property type="entry name" value="BphY/WalK/GraS-like"/>
</dbReference>
<evidence type="ECO:0000256" key="7">
    <source>
        <dbReference type="ARBA" id="ARBA00022840"/>
    </source>
</evidence>
<gene>
    <name evidence="11" type="ORF">SAMN05216297_10897</name>
</gene>
<protein>
    <recommendedName>
        <fullName evidence="2">histidine kinase</fullName>
        <ecNumber evidence="2">2.7.13.3</ecNumber>
    </recommendedName>
</protein>
<accession>A0A1I1SKM3</accession>
<sequence length="446" mass="52124">MFKTLQTYKLLFLRLMLIVAGIELSIYFFKIGLLFTGIFGLCMVFLIVREMYFYVRNFVLIYDKTITSILQNDFSSDFSKHKFNRNYNDLFQLYETLKNKENEQISKDIIYRSILNNIETGVIILQKQDSDWSIFLMNDYFSNHFNVPKVSKWKYLKNQLPALCEIIEEDNFHETKTSIDISINEQSKQTFVLQASRTEIFEQDYFIVLLDSIQNVVEKKEKDAWINLMKVISHELLNSITPIRSICQNLQDLVEQDSLSTEDLEDIKNSVETMLRRSDHLQKFVEGYRKLAMLPSPKKEKTELGNLVENVLQIMNPLLRKENIEVQNSITHNYQVNIDQQQIEQVLINLLTNSINALNQNNQKQIFISAEAKENRFFIKITDNGKGIEKEIEDKIFLPFFTTRTEGAGIGLTLSKNIVEAHGGYILNKNEKGKTTFEICLVEDMN</sequence>
<evidence type="ECO:0000259" key="10">
    <source>
        <dbReference type="PROSITE" id="PS50109"/>
    </source>
</evidence>
<evidence type="ECO:0000256" key="6">
    <source>
        <dbReference type="ARBA" id="ARBA00022777"/>
    </source>
</evidence>
<feature type="transmembrane region" description="Helical" evidence="9">
    <location>
        <begin position="35"/>
        <end position="55"/>
    </location>
</feature>
<feature type="transmembrane region" description="Helical" evidence="9">
    <location>
        <begin position="12"/>
        <end position="29"/>
    </location>
</feature>
<keyword evidence="3" id="KW-0597">Phosphoprotein</keyword>
<dbReference type="STRING" id="739143.SAMN05216297_10897"/>
<dbReference type="GO" id="GO:0007234">
    <property type="term" value="P:osmosensory signaling via phosphorelay pathway"/>
    <property type="evidence" value="ECO:0007669"/>
    <property type="project" value="TreeGrafter"/>
</dbReference>
<keyword evidence="6 11" id="KW-0418">Kinase</keyword>
<dbReference type="SMART" id="SM00387">
    <property type="entry name" value="HATPase_c"/>
    <property type="match status" value="1"/>
</dbReference>
<dbReference type="SUPFAM" id="SSF55874">
    <property type="entry name" value="ATPase domain of HSP90 chaperone/DNA topoisomerase II/histidine kinase"/>
    <property type="match status" value="1"/>
</dbReference>
<evidence type="ECO:0000256" key="8">
    <source>
        <dbReference type="ARBA" id="ARBA00023012"/>
    </source>
</evidence>
<keyword evidence="5" id="KW-0547">Nucleotide-binding</keyword>
<proteinExistence type="predicted"/>
<dbReference type="Pfam" id="PF02518">
    <property type="entry name" value="HATPase_c"/>
    <property type="match status" value="1"/>
</dbReference>
<evidence type="ECO:0000313" key="11">
    <source>
        <dbReference type="EMBL" id="SFD47029.1"/>
    </source>
</evidence>